<dbReference type="Gene3D" id="2.30.130.40">
    <property type="entry name" value="LON domain-like"/>
    <property type="match status" value="1"/>
</dbReference>
<dbReference type="Proteomes" id="UP000008141">
    <property type="component" value="Unassembled WGS sequence"/>
</dbReference>
<dbReference type="PANTHER" id="PTHR46732">
    <property type="entry name" value="ATP-DEPENDENT PROTEASE LA (LON) DOMAIN PROTEIN"/>
    <property type="match status" value="1"/>
</dbReference>
<dbReference type="PANTHER" id="PTHR46732:SF8">
    <property type="entry name" value="ATP-DEPENDENT PROTEASE LA (LON) DOMAIN PROTEIN"/>
    <property type="match status" value="1"/>
</dbReference>
<dbReference type="KEGG" id="cvr:CHLNCDRAFT_145484"/>
<organism evidence="3">
    <name type="scientific">Chlorella variabilis</name>
    <name type="common">Green alga</name>
    <dbReference type="NCBI Taxonomy" id="554065"/>
    <lineage>
        <taxon>Eukaryota</taxon>
        <taxon>Viridiplantae</taxon>
        <taxon>Chlorophyta</taxon>
        <taxon>core chlorophytes</taxon>
        <taxon>Trebouxiophyceae</taxon>
        <taxon>Chlorellales</taxon>
        <taxon>Chlorellaceae</taxon>
        <taxon>Chlorella clade</taxon>
        <taxon>Chlorella</taxon>
    </lineage>
</organism>
<evidence type="ECO:0008006" key="4">
    <source>
        <dbReference type="Google" id="ProtNLM"/>
    </source>
</evidence>
<feature type="region of interest" description="Disordered" evidence="1">
    <location>
        <begin position="499"/>
        <end position="523"/>
    </location>
</feature>
<dbReference type="InterPro" id="IPR015947">
    <property type="entry name" value="PUA-like_sf"/>
</dbReference>
<evidence type="ECO:0000256" key="1">
    <source>
        <dbReference type="SAM" id="MobiDB-lite"/>
    </source>
</evidence>
<dbReference type="AlphaFoldDB" id="E1ZDK9"/>
<evidence type="ECO:0000313" key="3">
    <source>
        <dbReference type="Proteomes" id="UP000008141"/>
    </source>
</evidence>
<dbReference type="EMBL" id="GL433843">
    <property type="protein sequence ID" value="EFN55878.1"/>
    <property type="molecule type" value="Genomic_DNA"/>
</dbReference>
<keyword evidence="3" id="KW-1185">Reference proteome</keyword>
<protein>
    <recommendedName>
        <fullName evidence="4">Lon N-terminal domain-containing protein</fullName>
    </recommendedName>
</protein>
<dbReference type="RefSeq" id="XP_005847980.1">
    <property type="nucleotide sequence ID" value="XM_005847918.1"/>
</dbReference>
<dbReference type="eggNOG" id="ENOG502S8AA">
    <property type="taxonomic scope" value="Eukaryota"/>
</dbReference>
<name>E1ZDK9_CHLVA</name>
<dbReference type="OrthoDB" id="514074at2759"/>
<feature type="compositionally biased region" description="Basic residues" evidence="1">
    <location>
        <begin position="1"/>
        <end position="12"/>
    </location>
</feature>
<evidence type="ECO:0000313" key="2">
    <source>
        <dbReference type="EMBL" id="EFN55878.1"/>
    </source>
</evidence>
<accession>E1ZDK9</accession>
<gene>
    <name evidence="2" type="ORF">CHLNCDRAFT_145484</name>
</gene>
<dbReference type="GeneID" id="17355311"/>
<sequence length="612" mass="62873">MAISGHGRRLLRQRAAGSGEGGSGEGSGAPDEEQQLRDQARLLNELFYSPSAVESDDASGPHPSREAAPSSAAGEADPPSPLLLHDLPLWRVQWAALPGNFEITHVHVPHYCAMFQRLFRGPRPHRFGHVYLPEGSKNLGNPEYALAPGTKAPLAGTLMEVLQAVRFSDGRLLILAVGVGRFRAVRETQEVPYCRATVELLLDAEEQQQFEGLALQAVESVRGGLDAGGGGGGGGEIPLTALMAAVPSAAREAAAVYCQAWLDYELSEARVEGAEGPAVIDGSRSGDAQVLGRRLAAIAGNEIMELPFFQALSSAAQEAAAGDAAAAAAAAGAAGNDASSGSGSGSGVLQQALATQRAVLRQTEAAAYMLATSAAARCVARHLVQHPDGAGSAGAAAAASAPRSAPPALNTASERGIATQAPEEVLEAEECLSSEPDSLAVALRLEAAVWREIAAVHGLASKLRERAAPLPEGLRCLQPWQLRACDAGGAAAAAAAAAAGGEGGQPGEGAEGAGASSGRPGAHPDYPALRRVQRLSFGVASLLANVSAAEGRQAWVEAGSTCARLRLGLAALRKHRQVLAAVVAVEGLGDLERKDARAESFILIIFLLLSDY</sequence>
<feature type="compositionally biased region" description="Gly residues" evidence="1">
    <location>
        <begin position="500"/>
        <end position="512"/>
    </location>
</feature>
<dbReference type="InterPro" id="IPR046336">
    <property type="entry name" value="Lon_prtase_N_sf"/>
</dbReference>
<feature type="compositionally biased region" description="Low complexity" evidence="1">
    <location>
        <begin position="391"/>
        <end position="408"/>
    </location>
</feature>
<dbReference type="InParanoid" id="E1ZDK9"/>
<reference evidence="2 3" key="1">
    <citation type="journal article" date="2010" name="Plant Cell">
        <title>The Chlorella variabilis NC64A genome reveals adaptation to photosymbiosis, coevolution with viruses, and cryptic sex.</title>
        <authorList>
            <person name="Blanc G."/>
            <person name="Duncan G."/>
            <person name="Agarkova I."/>
            <person name="Borodovsky M."/>
            <person name="Gurnon J."/>
            <person name="Kuo A."/>
            <person name="Lindquist E."/>
            <person name="Lucas S."/>
            <person name="Pangilinan J."/>
            <person name="Polle J."/>
            <person name="Salamov A."/>
            <person name="Terry A."/>
            <person name="Yamada T."/>
            <person name="Dunigan D.D."/>
            <person name="Grigoriev I.V."/>
            <person name="Claverie J.M."/>
            <person name="Van Etten J.L."/>
        </authorList>
    </citation>
    <scope>NUCLEOTIDE SEQUENCE [LARGE SCALE GENOMIC DNA]</scope>
    <source>
        <strain evidence="2 3">NC64A</strain>
    </source>
</reference>
<feature type="region of interest" description="Disordered" evidence="1">
    <location>
        <begin position="391"/>
        <end position="415"/>
    </location>
</feature>
<proteinExistence type="predicted"/>
<feature type="region of interest" description="Disordered" evidence="1">
    <location>
        <begin position="1"/>
        <end position="78"/>
    </location>
</feature>
<dbReference type="SUPFAM" id="SSF88697">
    <property type="entry name" value="PUA domain-like"/>
    <property type="match status" value="1"/>
</dbReference>
<feature type="compositionally biased region" description="Gly residues" evidence="1">
    <location>
        <begin position="18"/>
        <end position="27"/>
    </location>
</feature>